<dbReference type="Proteomes" id="UP000218899">
    <property type="component" value="Chromosome"/>
</dbReference>
<dbReference type="EMBL" id="AP014936">
    <property type="protein sequence ID" value="BAU50296.1"/>
    <property type="molecule type" value="Genomic_DNA"/>
</dbReference>
<dbReference type="KEGG" id="sva:SVA_3762"/>
<keyword evidence="3" id="KW-1185">Reference proteome</keyword>
<accession>A0A1C7AFV7</accession>
<feature type="chain" id="PRO_5008752383" evidence="1">
    <location>
        <begin position="21"/>
        <end position="178"/>
    </location>
</feature>
<dbReference type="InterPro" id="IPR051490">
    <property type="entry name" value="THEM6_lcsJ_thioesterase"/>
</dbReference>
<dbReference type="PANTHER" id="PTHR12475:SF4">
    <property type="entry name" value="PROTEIN THEM6"/>
    <property type="match status" value="1"/>
</dbReference>
<evidence type="ECO:0000313" key="2">
    <source>
        <dbReference type="EMBL" id="BAU50296.1"/>
    </source>
</evidence>
<protein>
    <submittedName>
        <fullName evidence="2">Thioesterase</fullName>
    </submittedName>
</protein>
<reference evidence="2 3" key="1">
    <citation type="submission" date="2015-08" db="EMBL/GenBank/DDBJ databases">
        <title>Complete genome sequence of Sulfurifustis variabilis.</title>
        <authorList>
            <person name="Miura A."/>
            <person name="Kojima H."/>
            <person name="Fukui M."/>
        </authorList>
    </citation>
    <scope>NUCLEOTIDE SEQUENCE [LARGE SCALE GENOMIC DNA]</scope>
    <source>
        <strain evidence="3">skN76</strain>
    </source>
</reference>
<gene>
    <name evidence="2" type="ORF">SVA_3762</name>
</gene>
<evidence type="ECO:0000313" key="3">
    <source>
        <dbReference type="Proteomes" id="UP000218899"/>
    </source>
</evidence>
<dbReference type="InterPro" id="IPR029069">
    <property type="entry name" value="HotDog_dom_sf"/>
</dbReference>
<organism evidence="2 3">
    <name type="scientific">Sulfurifustis variabilis</name>
    <dbReference type="NCBI Taxonomy" id="1675686"/>
    <lineage>
        <taxon>Bacteria</taxon>
        <taxon>Pseudomonadati</taxon>
        <taxon>Pseudomonadota</taxon>
        <taxon>Gammaproteobacteria</taxon>
        <taxon>Acidiferrobacterales</taxon>
        <taxon>Acidiferrobacteraceae</taxon>
        <taxon>Sulfurifustis</taxon>
    </lineage>
</organism>
<dbReference type="RefSeq" id="WP_169924184.1">
    <property type="nucleotide sequence ID" value="NZ_AP014936.1"/>
</dbReference>
<dbReference type="AlphaFoldDB" id="A0A1C7AFV7"/>
<keyword evidence="1" id="KW-0732">Signal</keyword>
<name>A0A1C7AFV7_9GAMM</name>
<dbReference type="PANTHER" id="PTHR12475">
    <property type="match status" value="1"/>
</dbReference>
<sequence>MNLYLRFLKLLLLLPFVARRDVFAESRIAFRVWPLDCDLNLHMNNGRYLTFMDLGRLHLIAQNGMGRLLLKNRWAPVLSAAEINYIRPLDPFQRFELVTRLLTWDEKYFYIEQRFERDDTVHAIATVRGLFLKGGRRVPSADIPRALGLDLAPPEMPAVVSHWKELTALKKEQSARLG</sequence>
<dbReference type="CDD" id="cd00586">
    <property type="entry name" value="4HBT"/>
    <property type="match status" value="1"/>
</dbReference>
<dbReference type="Pfam" id="PF13279">
    <property type="entry name" value="4HBT_2"/>
    <property type="match status" value="1"/>
</dbReference>
<feature type="signal peptide" evidence="1">
    <location>
        <begin position="1"/>
        <end position="20"/>
    </location>
</feature>
<dbReference type="Gene3D" id="3.10.129.10">
    <property type="entry name" value="Hotdog Thioesterase"/>
    <property type="match status" value="1"/>
</dbReference>
<dbReference type="SUPFAM" id="SSF54637">
    <property type="entry name" value="Thioesterase/thiol ester dehydrase-isomerase"/>
    <property type="match status" value="1"/>
</dbReference>
<evidence type="ECO:0000256" key="1">
    <source>
        <dbReference type="SAM" id="SignalP"/>
    </source>
</evidence>
<proteinExistence type="predicted"/>